<reference evidence="1" key="2">
    <citation type="submission" date="2025-08" db="UniProtKB">
        <authorList>
            <consortium name="Ensembl"/>
        </authorList>
    </citation>
    <scope>IDENTIFICATION</scope>
    <source>
        <strain evidence="1">Hd-rR</strain>
    </source>
</reference>
<name>A0A3B3HQ46_ORYLA</name>
<evidence type="ECO:0000313" key="1">
    <source>
        <dbReference type="Ensembl" id="ENSORLP00000034019.1"/>
    </source>
</evidence>
<dbReference type="AlphaFoldDB" id="A0A3B3HQ46"/>
<dbReference type="Ensembl" id="ENSORLT00000036036.1">
    <property type="protein sequence ID" value="ENSORLP00000034019.1"/>
    <property type="gene ID" value="ENSORLG00000027845.1"/>
</dbReference>
<reference evidence="1" key="3">
    <citation type="submission" date="2025-09" db="UniProtKB">
        <authorList>
            <consortium name="Ensembl"/>
        </authorList>
    </citation>
    <scope>IDENTIFICATION</scope>
    <source>
        <strain evidence="1">Hd-rR</strain>
    </source>
</reference>
<reference evidence="1 2" key="1">
    <citation type="journal article" date="2007" name="Nature">
        <title>The medaka draft genome and insights into vertebrate genome evolution.</title>
        <authorList>
            <person name="Kasahara M."/>
            <person name="Naruse K."/>
            <person name="Sasaki S."/>
            <person name="Nakatani Y."/>
            <person name="Qu W."/>
            <person name="Ahsan B."/>
            <person name="Yamada T."/>
            <person name="Nagayasu Y."/>
            <person name="Doi K."/>
            <person name="Kasai Y."/>
            <person name="Jindo T."/>
            <person name="Kobayashi D."/>
            <person name="Shimada A."/>
            <person name="Toyoda A."/>
            <person name="Kuroki Y."/>
            <person name="Fujiyama A."/>
            <person name="Sasaki T."/>
            <person name="Shimizu A."/>
            <person name="Asakawa S."/>
            <person name="Shimizu N."/>
            <person name="Hashimoto S."/>
            <person name="Yang J."/>
            <person name="Lee Y."/>
            <person name="Matsushima K."/>
            <person name="Sugano S."/>
            <person name="Sakaizumi M."/>
            <person name="Narita T."/>
            <person name="Ohishi K."/>
            <person name="Haga S."/>
            <person name="Ohta F."/>
            <person name="Nomoto H."/>
            <person name="Nogata K."/>
            <person name="Morishita T."/>
            <person name="Endo T."/>
            <person name="Shin-I T."/>
            <person name="Takeda H."/>
            <person name="Morishita S."/>
            <person name="Kohara Y."/>
        </authorList>
    </citation>
    <scope>NUCLEOTIDE SEQUENCE [LARGE SCALE GENOMIC DNA]</scope>
    <source>
        <strain evidence="1 2">Hd-rR</strain>
    </source>
</reference>
<dbReference type="Proteomes" id="UP000001038">
    <property type="component" value="Chromosome 18"/>
</dbReference>
<evidence type="ECO:0000313" key="2">
    <source>
        <dbReference type="Proteomes" id="UP000001038"/>
    </source>
</evidence>
<dbReference type="Bgee" id="ENSORLG00000027845">
    <property type="expression patterns" value="Expressed in liver and 5 other cell types or tissues"/>
</dbReference>
<protein>
    <submittedName>
        <fullName evidence="1">Uncharacterized protein</fullName>
    </submittedName>
</protein>
<proteinExistence type="predicted"/>
<organism evidence="1 2">
    <name type="scientific">Oryzias latipes</name>
    <name type="common">Japanese rice fish</name>
    <name type="synonym">Japanese killifish</name>
    <dbReference type="NCBI Taxonomy" id="8090"/>
    <lineage>
        <taxon>Eukaryota</taxon>
        <taxon>Metazoa</taxon>
        <taxon>Chordata</taxon>
        <taxon>Craniata</taxon>
        <taxon>Vertebrata</taxon>
        <taxon>Euteleostomi</taxon>
        <taxon>Actinopterygii</taxon>
        <taxon>Neopterygii</taxon>
        <taxon>Teleostei</taxon>
        <taxon>Neoteleostei</taxon>
        <taxon>Acanthomorphata</taxon>
        <taxon>Ovalentaria</taxon>
        <taxon>Atherinomorphae</taxon>
        <taxon>Beloniformes</taxon>
        <taxon>Adrianichthyidae</taxon>
        <taxon>Oryziinae</taxon>
        <taxon>Oryzias</taxon>
    </lineage>
</organism>
<dbReference type="InParanoid" id="A0A3B3HQ46"/>
<sequence>IGWVGFIYFGELYKGDDKSPCLGSWGYSETLPVQRDSPSDGRFQRYFCLSGHRNYLSAFSLDGLLLEKEKKTVG</sequence>
<keyword evidence="2" id="KW-1185">Reference proteome</keyword>
<accession>A0A3B3HQ46</accession>